<dbReference type="InterPro" id="IPR036866">
    <property type="entry name" value="RibonucZ/Hydroxyglut_hydro"/>
</dbReference>
<evidence type="ECO:0000256" key="4">
    <source>
        <dbReference type="ARBA" id="ARBA00022801"/>
    </source>
</evidence>
<comment type="cofactor">
    <cofactor evidence="1">
        <name>Zn(2+)</name>
        <dbReference type="ChEBI" id="CHEBI:29105"/>
    </cofactor>
</comment>
<evidence type="ECO:0000259" key="6">
    <source>
        <dbReference type="SMART" id="SM00849"/>
    </source>
</evidence>
<keyword evidence="4 7" id="KW-0378">Hydrolase</keyword>
<comment type="similarity">
    <text evidence="2">Belongs to the metallo-beta-lactamase superfamily.</text>
</comment>
<gene>
    <name evidence="7" type="ORF">HLY00_918</name>
</gene>
<dbReference type="Pfam" id="PF00753">
    <property type="entry name" value="Lactamase_B"/>
    <property type="match status" value="1"/>
</dbReference>
<reference evidence="7 8" key="1">
    <citation type="submission" date="2020-05" db="EMBL/GenBank/DDBJ databases">
        <title>Draft genome sequence of Mycobacterium hippocampi DL, isolated from European seabass, Dicentrarchus labrax, reared in fish farms.</title>
        <authorList>
            <person name="Stathopoulou P."/>
            <person name="Asimakis E."/>
            <person name="Tzokas K."/>
            <person name="Batargias C."/>
            <person name="Tsiamis G."/>
        </authorList>
    </citation>
    <scope>NUCLEOTIDE SEQUENCE [LARGE SCALE GENOMIC DNA]</scope>
    <source>
        <strain evidence="7 8">DL</strain>
    </source>
</reference>
<evidence type="ECO:0000256" key="2">
    <source>
        <dbReference type="ARBA" id="ARBA00007749"/>
    </source>
</evidence>
<dbReference type="GO" id="GO:0016787">
    <property type="term" value="F:hydrolase activity"/>
    <property type="evidence" value="ECO:0007669"/>
    <property type="project" value="UniProtKB-KW"/>
</dbReference>
<proteinExistence type="inferred from homology"/>
<evidence type="ECO:0000313" key="7">
    <source>
        <dbReference type="EMBL" id="NVN50068.1"/>
    </source>
</evidence>
<evidence type="ECO:0000313" key="8">
    <source>
        <dbReference type="Proteomes" id="UP000570517"/>
    </source>
</evidence>
<keyword evidence="3" id="KW-0479">Metal-binding</keyword>
<dbReference type="SUPFAM" id="SSF56281">
    <property type="entry name" value="Metallo-hydrolase/oxidoreductase"/>
    <property type="match status" value="1"/>
</dbReference>
<dbReference type="GO" id="GO:0046872">
    <property type="term" value="F:metal ion binding"/>
    <property type="evidence" value="ECO:0007669"/>
    <property type="project" value="UniProtKB-KW"/>
</dbReference>
<sequence>MHALHSGTVTIKRSHARGCLPERSPSLLRLLAILADRRFAAPMPIFSYVVDHPEGLFVIDAGASPTYNDLESWRTDPRSRVVFWSFIRLDVGPGGALPDRLAAIGLPPNRARAVVLTHQHIDHTGSIPAFDGVDVWTTRAEDDAADRIGALHWRWRTADTRIRHVDTEGEPGELGPTVALTTDGALQAICTPGHTPGSVTVRLRTDDTDVWFTGDTSFTAEHMNPSAPTAGIHSDMRAVRALQARLQDAGMLLPSHDPGVPARLREYRVGSGSSGPAA</sequence>
<dbReference type="SMART" id="SM00849">
    <property type="entry name" value="Lactamase_B"/>
    <property type="match status" value="1"/>
</dbReference>
<dbReference type="InterPro" id="IPR051013">
    <property type="entry name" value="MBL_superfamily_lactonases"/>
</dbReference>
<protein>
    <submittedName>
        <fullName evidence="7">MBL-fold metallo-hydrolase superfamily</fullName>
    </submittedName>
</protein>
<keyword evidence="8" id="KW-1185">Reference proteome</keyword>
<dbReference type="PANTHER" id="PTHR42978:SF7">
    <property type="entry name" value="METALLO-HYDROLASE RV2300C-RELATED"/>
    <property type="match status" value="1"/>
</dbReference>
<feature type="domain" description="Metallo-beta-lactamase" evidence="6">
    <location>
        <begin position="44"/>
        <end position="256"/>
    </location>
</feature>
<dbReference type="PANTHER" id="PTHR42978">
    <property type="entry name" value="QUORUM-QUENCHING LACTONASE YTNP-RELATED-RELATED"/>
    <property type="match status" value="1"/>
</dbReference>
<dbReference type="EMBL" id="JABFYL010000021">
    <property type="protein sequence ID" value="NVN50068.1"/>
    <property type="molecule type" value="Genomic_DNA"/>
</dbReference>
<dbReference type="AlphaFoldDB" id="A0A850PI41"/>
<dbReference type="Gene3D" id="3.60.15.10">
    <property type="entry name" value="Ribonuclease Z/Hydroxyacylglutathione hydrolase-like"/>
    <property type="match status" value="1"/>
</dbReference>
<dbReference type="InterPro" id="IPR001279">
    <property type="entry name" value="Metallo-B-lactamas"/>
</dbReference>
<keyword evidence="5" id="KW-0862">Zinc</keyword>
<evidence type="ECO:0000256" key="3">
    <source>
        <dbReference type="ARBA" id="ARBA00022723"/>
    </source>
</evidence>
<comment type="caution">
    <text evidence="7">The sequence shown here is derived from an EMBL/GenBank/DDBJ whole genome shotgun (WGS) entry which is preliminary data.</text>
</comment>
<organism evidence="7 8">
    <name type="scientific">Mycolicibacterium hippocampi</name>
    <dbReference type="NCBI Taxonomy" id="659824"/>
    <lineage>
        <taxon>Bacteria</taxon>
        <taxon>Bacillati</taxon>
        <taxon>Actinomycetota</taxon>
        <taxon>Actinomycetes</taxon>
        <taxon>Mycobacteriales</taxon>
        <taxon>Mycobacteriaceae</taxon>
        <taxon>Mycolicibacterium</taxon>
    </lineage>
</organism>
<dbReference type="Proteomes" id="UP000570517">
    <property type="component" value="Unassembled WGS sequence"/>
</dbReference>
<accession>A0A850PI41</accession>
<evidence type="ECO:0000256" key="5">
    <source>
        <dbReference type="ARBA" id="ARBA00022833"/>
    </source>
</evidence>
<name>A0A850PI41_9MYCO</name>
<evidence type="ECO:0000256" key="1">
    <source>
        <dbReference type="ARBA" id="ARBA00001947"/>
    </source>
</evidence>